<dbReference type="Proteomes" id="UP001592582">
    <property type="component" value="Unassembled WGS sequence"/>
</dbReference>
<evidence type="ECO:0000313" key="2">
    <source>
        <dbReference type="Proteomes" id="UP001592582"/>
    </source>
</evidence>
<reference evidence="1 2" key="1">
    <citation type="submission" date="2024-09" db="EMBL/GenBank/DDBJ databases">
        <authorList>
            <person name="Lee S.D."/>
        </authorList>
    </citation>
    <scope>NUCLEOTIDE SEQUENCE [LARGE SCALE GENOMIC DNA]</scope>
    <source>
        <strain evidence="1 2">N1-1</strain>
    </source>
</reference>
<dbReference type="EMBL" id="JBHEZX010000010">
    <property type="protein sequence ID" value="MFC1412198.1"/>
    <property type="molecule type" value="Genomic_DNA"/>
</dbReference>
<comment type="caution">
    <text evidence="1">The sequence shown here is derived from an EMBL/GenBank/DDBJ whole genome shotgun (WGS) entry which is preliminary data.</text>
</comment>
<dbReference type="InterPro" id="IPR046198">
    <property type="entry name" value="DUF6230"/>
</dbReference>
<organism evidence="1 2">
    <name type="scientific">Streptacidiphilus alkalitolerans</name>
    <dbReference type="NCBI Taxonomy" id="3342712"/>
    <lineage>
        <taxon>Bacteria</taxon>
        <taxon>Bacillati</taxon>
        <taxon>Actinomycetota</taxon>
        <taxon>Actinomycetes</taxon>
        <taxon>Kitasatosporales</taxon>
        <taxon>Streptomycetaceae</taxon>
        <taxon>Streptacidiphilus</taxon>
    </lineage>
</organism>
<keyword evidence="2" id="KW-1185">Reference proteome</keyword>
<evidence type="ECO:0000313" key="1">
    <source>
        <dbReference type="EMBL" id="MFC1412198.1"/>
    </source>
</evidence>
<sequence length="224" mass="22678">MSQTFGKTRWKRFAVVMVPTIAATAAVGISIAQGALAASFSVSGQQFEVSAGHLHGDNFRQYGTVLDGTKTPSNPSGKDPVAVSGFDSATINQLCQSVDFPVPGLGDFTLRIDAGGSYDAKTGKASGPVVSATGLFISMSDLKADSAVFNGMNIGVATGDVGTAAGQTSPGTTFNGPTNPGAFAQTAESADLTGVQQTAWATSAATFTLNGMHLHLDSGNTGCF</sequence>
<proteinExistence type="predicted"/>
<accession>A0ABV6VEW7</accession>
<name>A0ABV6VEW7_9ACTN</name>
<protein>
    <submittedName>
        <fullName evidence="1">DUF6230 family protein</fullName>
    </submittedName>
</protein>
<gene>
    <name evidence="1" type="ORF">ACEZDG_23300</name>
</gene>
<dbReference type="Pfam" id="PF19741">
    <property type="entry name" value="DUF6230"/>
    <property type="match status" value="1"/>
</dbReference>